<proteinExistence type="predicted"/>
<dbReference type="PANTHER" id="PTHR23080">
    <property type="entry name" value="THAP DOMAIN PROTEIN"/>
    <property type="match status" value="1"/>
</dbReference>
<dbReference type="Proteomes" id="UP000675881">
    <property type="component" value="Unassembled WGS sequence"/>
</dbReference>
<keyword evidence="2" id="KW-1185">Reference proteome</keyword>
<evidence type="ECO:0000313" key="2">
    <source>
        <dbReference type="Proteomes" id="UP000675881"/>
    </source>
</evidence>
<comment type="caution">
    <text evidence="1">The sequence shown here is derived from an EMBL/GenBank/DDBJ whole genome shotgun (WGS) entry which is preliminary data.</text>
</comment>
<reference evidence="1" key="1">
    <citation type="submission" date="2021-02" db="EMBL/GenBank/DDBJ databases">
        <authorList>
            <person name="Bekaert M."/>
        </authorList>
    </citation>
    <scope>NUCLEOTIDE SEQUENCE</scope>
    <source>
        <strain evidence="1">IoA-00</strain>
    </source>
</reference>
<accession>A0A817FAF0</accession>
<name>A0A817FAF0_LEPSM</name>
<gene>
    <name evidence="1" type="ORF">LSAA_135</name>
</gene>
<dbReference type="AlphaFoldDB" id="A0A817FAF0"/>
<sequence length="305" mass="36312">MQIERIKSVEKLRGTIKNTLKTFSISQQSYSYRKWTMDGIDYAFNNKGFFVGLNNLYWIIITNIINRQKKSRKKVCHEHFKKEDYDRPGGWDPDVPMLRKCLKKGVVPLTFLYRRSTEPSFHEERYKNCQHPNGFNTTQDGVKVRYFEDNVLEVELEVRDSKEEHREEDANWYKSLFLSIKTQANDSEAAEFYTRFHDLYHLIYFFNFFGASTTNLNQAKKEHQRFRTCSLFFCVSKVTAARVFRTWLAFLYIQLQEYEIWPSKEVVQQHMPKDFKTQFPATRVVLDATKIAIQKPKNDPQQVAS</sequence>
<evidence type="ECO:0000313" key="1">
    <source>
        <dbReference type="EMBL" id="CAF2742831.1"/>
    </source>
</evidence>
<organism evidence="1 2">
    <name type="scientific">Lepeophtheirus salmonis</name>
    <name type="common">Salmon louse</name>
    <name type="synonym">Caligus salmonis</name>
    <dbReference type="NCBI Taxonomy" id="72036"/>
    <lineage>
        <taxon>Eukaryota</taxon>
        <taxon>Metazoa</taxon>
        <taxon>Ecdysozoa</taxon>
        <taxon>Arthropoda</taxon>
        <taxon>Crustacea</taxon>
        <taxon>Multicrustacea</taxon>
        <taxon>Hexanauplia</taxon>
        <taxon>Copepoda</taxon>
        <taxon>Siphonostomatoida</taxon>
        <taxon>Caligidae</taxon>
        <taxon>Lepeophtheirus</taxon>
    </lineage>
</organism>
<dbReference type="EMBL" id="CAJNVT010000027">
    <property type="protein sequence ID" value="CAF2742831.1"/>
    <property type="molecule type" value="Genomic_DNA"/>
</dbReference>
<protein>
    <submittedName>
        <fullName evidence="1">(salmon louse) hypothetical protein</fullName>
    </submittedName>
</protein>